<keyword evidence="2" id="KW-1185">Reference proteome</keyword>
<sequence>MRSALIGLFAALIFLSGCSDKEREEGCVFEPNLAGEGVAITFDQLQDALVQVKSKEELVALLSREPLVRDYMFRRTEYPDDSVFINELYARFTNPHLDTLALEVKRVFGDGSALRKSFEDAFAHIQYYYPGFKAPKVKTLISGLDTDLLVSDTLILVSLDFYLGAGAKYRPKTYDYLLRKYDPDDIVPSCLLMFGISDQFNKTSLQDKTVLADMIAYGKSFYFAKHMMPCLPDSTLIWYTPAEINGSRAHEDLIWARFIESKVLYETSYVVKKDYLGERPITVQVGEKCPGRIGQWVGWRIVNSYMKAHADKTLPQLMATEDAQQLFKESRYRPQ</sequence>
<dbReference type="Pfam" id="PF25594">
    <property type="entry name" value="GldB_lipo"/>
    <property type="match status" value="1"/>
</dbReference>
<name>A0AAP2DT47_9BACT</name>
<comment type="caution">
    <text evidence="1">The sequence shown here is derived from an EMBL/GenBank/DDBJ whole genome shotgun (WGS) entry which is preliminary data.</text>
</comment>
<dbReference type="Proteomes" id="UP001319080">
    <property type="component" value="Unassembled WGS sequence"/>
</dbReference>
<organism evidence="1 2">
    <name type="scientific">Dawidia cretensis</name>
    <dbReference type="NCBI Taxonomy" id="2782350"/>
    <lineage>
        <taxon>Bacteria</taxon>
        <taxon>Pseudomonadati</taxon>
        <taxon>Bacteroidota</taxon>
        <taxon>Cytophagia</taxon>
        <taxon>Cytophagales</taxon>
        <taxon>Chryseotaleaceae</taxon>
        <taxon>Dawidia</taxon>
    </lineage>
</organism>
<dbReference type="InterPro" id="IPR019853">
    <property type="entry name" value="GldB-like"/>
</dbReference>
<dbReference type="PROSITE" id="PS51257">
    <property type="entry name" value="PROKAR_LIPOPROTEIN"/>
    <property type="match status" value="1"/>
</dbReference>
<keyword evidence="1" id="KW-0449">Lipoprotein</keyword>
<evidence type="ECO:0000313" key="2">
    <source>
        <dbReference type="Proteomes" id="UP001319080"/>
    </source>
</evidence>
<evidence type="ECO:0000313" key="1">
    <source>
        <dbReference type="EMBL" id="MBT1706915.1"/>
    </source>
</evidence>
<dbReference type="RefSeq" id="WP_254082498.1">
    <property type="nucleotide sequence ID" value="NZ_JAHESE010000001.1"/>
</dbReference>
<reference evidence="1 2" key="1">
    <citation type="submission" date="2021-05" db="EMBL/GenBank/DDBJ databases">
        <title>A Polyphasic approach of four new species of the genus Ohtaekwangia: Ohtaekwangia histidinii sp. nov., Ohtaekwangia cretensis sp. nov., Ohtaekwangia indiensis sp. nov., Ohtaekwangia reichenbachii sp. nov. from diverse environment.</title>
        <authorList>
            <person name="Octaviana S."/>
        </authorList>
    </citation>
    <scope>NUCLEOTIDE SEQUENCE [LARGE SCALE GENOMIC DNA]</scope>
    <source>
        <strain evidence="1 2">PWU5</strain>
    </source>
</reference>
<proteinExistence type="predicted"/>
<protein>
    <submittedName>
        <fullName evidence="1">Gliding motility lipoprotein GldB</fullName>
    </submittedName>
</protein>
<gene>
    <name evidence="1" type="ORF">KK062_01700</name>
</gene>
<accession>A0AAP2DT47</accession>
<dbReference type="EMBL" id="JAHESE010000001">
    <property type="protein sequence ID" value="MBT1706915.1"/>
    <property type="molecule type" value="Genomic_DNA"/>
</dbReference>
<dbReference type="AlphaFoldDB" id="A0AAP2DT47"/>